<gene>
    <name evidence="9" type="ORF">ACFFNY_32330</name>
</gene>
<evidence type="ECO:0000256" key="5">
    <source>
        <dbReference type="ARBA" id="ARBA00022989"/>
    </source>
</evidence>
<feature type="transmembrane region" description="Helical" evidence="7">
    <location>
        <begin position="77"/>
        <end position="96"/>
    </location>
</feature>
<dbReference type="PANTHER" id="PTHR43744">
    <property type="entry name" value="ABC TRANSPORTER PERMEASE PROTEIN MG189-RELATED-RELATED"/>
    <property type="match status" value="1"/>
</dbReference>
<evidence type="ECO:0000256" key="3">
    <source>
        <dbReference type="ARBA" id="ARBA00022475"/>
    </source>
</evidence>
<proteinExistence type="inferred from homology"/>
<dbReference type="EMBL" id="JBHMAG010000022">
    <property type="protein sequence ID" value="MFB9756290.1"/>
    <property type="molecule type" value="Genomic_DNA"/>
</dbReference>
<evidence type="ECO:0000313" key="9">
    <source>
        <dbReference type="EMBL" id="MFB9756290.1"/>
    </source>
</evidence>
<feature type="domain" description="ABC transmembrane type-1" evidence="8">
    <location>
        <begin position="73"/>
        <end position="285"/>
    </location>
</feature>
<evidence type="ECO:0000256" key="2">
    <source>
        <dbReference type="ARBA" id="ARBA00022448"/>
    </source>
</evidence>
<evidence type="ECO:0000256" key="4">
    <source>
        <dbReference type="ARBA" id="ARBA00022692"/>
    </source>
</evidence>
<dbReference type="RefSeq" id="WP_344917317.1">
    <property type="nucleotide sequence ID" value="NZ_BAAAYO010000021.1"/>
</dbReference>
<keyword evidence="4 7" id="KW-0812">Transmembrane</keyword>
<evidence type="ECO:0000259" key="8">
    <source>
        <dbReference type="PROSITE" id="PS50928"/>
    </source>
</evidence>
<comment type="subcellular location">
    <subcellularLocation>
        <location evidence="1 7">Cell membrane</location>
        <topology evidence="1 7">Multi-pass membrane protein</topology>
    </subcellularLocation>
</comment>
<keyword evidence="6 7" id="KW-0472">Membrane</keyword>
<dbReference type="InterPro" id="IPR035906">
    <property type="entry name" value="MetI-like_sf"/>
</dbReference>
<evidence type="ECO:0000256" key="7">
    <source>
        <dbReference type="RuleBase" id="RU363032"/>
    </source>
</evidence>
<dbReference type="SUPFAM" id="SSF161098">
    <property type="entry name" value="MetI-like"/>
    <property type="match status" value="1"/>
</dbReference>
<dbReference type="InterPro" id="IPR000515">
    <property type="entry name" value="MetI-like"/>
</dbReference>
<dbReference type="Gene3D" id="1.10.3720.10">
    <property type="entry name" value="MetI-like"/>
    <property type="match status" value="1"/>
</dbReference>
<sequence length="296" mass="33344">MNRSLSDRMFVTFNFAFTLILLAVVLYPLAYILSASISNPLAVNSGQMWLWPKGITFEGYARVFQNAEIWMGFRNTLLYTLLGTAIHLAILLPCAFAMSRKDMRGRSVILVFLLVTMFFNGGLIPNYLLIKNLGMMDSWLAIVLPNAIGIWSIIVTRTFFTMNIPHELQEAAEIDGCHLFGVFLRIALPLAGPIIAVMSLFHAVGLWNQYFAAMMYLSDRSLFPLQLILREILILQEMNTTMLMNGDQLDSLAEQARISDILKYAVMIVSALPLLIVYPFLQRFFVKGVLIGSLKG</sequence>
<organism evidence="9 10">
    <name type="scientific">Paenibacillus hodogayensis</name>
    <dbReference type="NCBI Taxonomy" id="279208"/>
    <lineage>
        <taxon>Bacteria</taxon>
        <taxon>Bacillati</taxon>
        <taxon>Bacillota</taxon>
        <taxon>Bacilli</taxon>
        <taxon>Bacillales</taxon>
        <taxon>Paenibacillaceae</taxon>
        <taxon>Paenibacillus</taxon>
    </lineage>
</organism>
<evidence type="ECO:0000313" key="10">
    <source>
        <dbReference type="Proteomes" id="UP001589619"/>
    </source>
</evidence>
<comment type="similarity">
    <text evidence="7">Belongs to the binding-protein-dependent transport system permease family.</text>
</comment>
<feature type="transmembrane region" description="Helical" evidence="7">
    <location>
        <begin position="108"/>
        <end position="127"/>
    </location>
</feature>
<accession>A0ABV5W7D0</accession>
<dbReference type="Proteomes" id="UP001589619">
    <property type="component" value="Unassembled WGS sequence"/>
</dbReference>
<feature type="transmembrane region" description="Helical" evidence="7">
    <location>
        <begin position="261"/>
        <end position="281"/>
    </location>
</feature>
<keyword evidence="3" id="KW-1003">Cell membrane</keyword>
<comment type="caution">
    <text evidence="9">The sequence shown here is derived from an EMBL/GenBank/DDBJ whole genome shotgun (WGS) entry which is preliminary data.</text>
</comment>
<feature type="transmembrane region" description="Helical" evidence="7">
    <location>
        <begin position="139"/>
        <end position="160"/>
    </location>
</feature>
<dbReference type="CDD" id="cd06261">
    <property type="entry name" value="TM_PBP2"/>
    <property type="match status" value="1"/>
</dbReference>
<dbReference type="PROSITE" id="PS50928">
    <property type="entry name" value="ABC_TM1"/>
    <property type="match status" value="1"/>
</dbReference>
<name>A0ABV5W7D0_9BACL</name>
<dbReference type="PANTHER" id="PTHR43744:SF9">
    <property type="entry name" value="POLYGALACTURONAN_RHAMNOGALACTURONAN TRANSPORT SYSTEM PERMEASE PROTEIN YTCP"/>
    <property type="match status" value="1"/>
</dbReference>
<keyword evidence="10" id="KW-1185">Reference proteome</keyword>
<feature type="transmembrane region" description="Helical" evidence="7">
    <location>
        <begin position="180"/>
        <end position="204"/>
    </location>
</feature>
<feature type="transmembrane region" description="Helical" evidence="7">
    <location>
        <begin position="12"/>
        <end position="33"/>
    </location>
</feature>
<keyword evidence="2 7" id="KW-0813">Transport</keyword>
<protein>
    <submittedName>
        <fullName evidence="9">Carbohydrate ABC transporter permease</fullName>
    </submittedName>
</protein>
<evidence type="ECO:0000256" key="6">
    <source>
        <dbReference type="ARBA" id="ARBA00023136"/>
    </source>
</evidence>
<keyword evidence="5 7" id="KW-1133">Transmembrane helix</keyword>
<reference evidence="9 10" key="1">
    <citation type="submission" date="2024-09" db="EMBL/GenBank/DDBJ databases">
        <authorList>
            <person name="Sun Q."/>
            <person name="Mori K."/>
        </authorList>
    </citation>
    <scope>NUCLEOTIDE SEQUENCE [LARGE SCALE GENOMIC DNA]</scope>
    <source>
        <strain evidence="9 10">JCM 12520</strain>
    </source>
</reference>
<dbReference type="Pfam" id="PF00528">
    <property type="entry name" value="BPD_transp_1"/>
    <property type="match status" value="1"/>
</dbReference>
<evidence type="ECO:0000256" key="1">
    <source>
        <dbReference type="ARBA" id="ARBA00004651"/>
    </source>
</evidence>